<feature type="transmembrane region" description="Helical" evidence="1">
    <location>
        <begin position="42"/>
        <end position="60"/>
    </location>
</feature>
<comment type="caution">
    <text evidence="4">The sequence shown here is derived from an EMBL/GenBank/DDBJ whole genome shotgun (WGS) entry which is preliminary data.</text>
</comment>
<gene>
    <name evidence="4" type="ORF">EZ437_00560</name>
</gene>
<keyword evidence="1" id="KW-0812">Transmembrane</keyword>
<sequence length="446" mass="49575">MRFAVRGLAENILFALNIFIVFLLLFGDKISVPIWLQPLGRMHPMILHFPIVLLMLAMLLEFFRFKQVYNGEKLYQRFTTGLLLTGVLLSAVTVVMGLFLSKEEGYAGDALWWHKWTGVTVVFVSSAIYWSRNKTWYKAPLAKAGAVMTTFCLIVAGHYGATLTHGDNYVLEPVTSAKQVPVDQAIVFEDVVMPIFSEKCLGCHNLDKAKGSLIMDNARSLLKGGKTGKLFVAGKPEISLLLERVHLPVEDKKHMPPKNKTQLTSEETTILRLWIKGNAELKKKVVDLPQNDSLRMLATALLGPEKAAEEKFDFAAADDAAIAKLNNDYRVITSLAKNSPALVVNLYNKSIYNAKQLEELDPVKKQIVSLNLNNLPVKDEDLKIIAKFGNLRTLHLNSTDITGAGLKHLSQLKNLKELTLWKTKANQAEIKVLSAANGDLKIIGGI</sequence>
<feature type="transmembrane region" description="Helical" evidence="1">
    <location>
        <begin position="142"/>
        <end position="161"/>
    </location>
</feature>
<feature type="domain" description="DUF2231" evidence="3">
    <location>
        <begin position="42"/>
        <end position="164"/>
    </location>
</feature>
<keyword evidence="1" id="KW-0472">Membrane</keyword>
<proteinExistence type="predicted"/>
<organism evidence="4 5">
    <name type="scientific">Pedobacter psychroterrae</name>
    <dbReference type="NCBI Taxonomy" id="2530453"/>
    <lineage>
        <taxon>Bacteria</taxon>
        <taxon>Pseudomonadati</taxon>
        <taxon>Bacteroidota</taxon>
        <taxon>Sphingobacteriia</taxon>
        <taxon>Sphingobacteriales</taxon>
        <taxon>Sphingobacteriaceae</taxon>
        <taxon>Pedobacter</taxon>
    </lineage>
</organism>
<keyword evidence="5" id="KW-1185">Reference proteome</keyword>
<feature type="domain" description="Cytochrome C Planctomycete-type" evidence="2">
    <location>
        <begin position="200"/>
        <end position="258"/>
    </location>
</feature>
<evidence type="ECO:0000259" key="3">
    <source>
        <dbReference type="Pfam" id="PF09990"/>
    </source>
</evidence>
<dbReference type="RefSeq" id="WP_205942621.1">
    <property type="nucleotide sequence ID" value="NZ_SJSL01000001.1"/>
</dbReference>
<dbReference type="Gene3D" id="3.80.10.10">
    <property type="entry name" value="Ribonuclease Inhibitor"/>
    <property type="match status" value="1"/>
</dbReference>
<dbReference type="InterPro" id="IPR011429">
    <property type="entry name" value="Cyt_c_Planctomycete-type"/>
</dbReference>
<reference evidence="4 5" key="1">
    <citation type="submission" date="2019-02" db="EMBL/GenBank/DDBJ databases">
        <title>Pedobacter sp. RP-1-14 sp. nov., isolated from Arctic soil.</title>
        <authorList>
            <person name="Dahal R.H."/>
        </authorList>
    </citation>
    <scope>NUCLEOTIDE SEQUENCE [LARGE SCALE GENOMIC DNA]</scope>
    <source>
        <strain evidence="4 5">RP-1-14</strain>
    </source>
</reference>
<dbReference type="InterPro" id="IPR032675">
    <property type="entry name" value="LRR_dom_sf"/>
</dbReference>
<accession>A0A4R0NU06</accession>
<feature type="transmembrane region" description="Helical" evidence="1">
    <location>
        <begin position="112"/>
        <end position="130"/>
    </location>
</feature>
<feature type="transmembrane region" description="Helical" evidence="1">
    <location>
        <begin position="81"/>
        <end position="100"/>
    </location>
</feature>
<name>A0A4R0NU06_9SPHI</name>
<dbReference type="PANTHER" id="PTHR35889:SF3">
    <property type="entry name" value="F-BOX DOMAIN-CONTAINING PROTEIN"/>
    <property type="match status" value="1"/>
</dbReference>
<dbReference type="PANTHER" id="PTHR35889">
    <property type="entry name" value="CYCLOINULO-OLIGOSACCHARIDE FRUCTANOTRANSFERASE-RELATED"/>
    <property type="match status" value="1"/>
</dbReference>
<protein>
    <submittedName>
        <fullName evidence="4">Uncharacterized protein</fullName>
    </submittedName>
</protein>
<keyword evidence="1" id="KW-1133">Transmembrane helix</keyword>
<dbReference type="SUPFAM" id="SSF52047">
    <property type="entry name" value="RNI-like"/>
    <property type="match status" value="1"/>
</dbReference>
<dbReference type="EMBL" id="SJSL01000001">
    <property type="protein sequence ID" value="TCD02514.1"/>
    <property type="molecule type" value="Genomic_DNA"/>
</dbReference>
<evidence type="ECO:0000313" key="5">
    <source>
        <dbReference type="Proteomes" id="UP000293347"/>
    </source>
</evidence>
<evidence type="ECO:0000256" key="1">
    <source>
        <dbReference type="SAM" id="Phobius"/>
    </source>
</evidence>
<evidence type="ECO:0000313" key="4">
    <source>
        <dbReference type="EMBL" id="TCD02514.1"/>
    </source>
</evidence>
<dbReference type="AlphaFoldDB" id="A0A4R0NU06"/>
<dbReference type="Pfam" id="PF07635">
    <property type="entry name" value="PSCyt1"/>
    <property type="match status" value="1"/>
</dbReference>
<evidence type="ECO:0000259" key="2">
    <source>
        <dbReference type="Pfam" id="PF07635"/>
    </source>
</evidence>
<dbReference type="InterPro" id="IPR019251">
    <property type="entry name" value="DUF2231_TM"/>
</dbReference>
<feature type="transmembrane region" description="Helical" evidence="1">
    <location>
        <begin position="12"/>
        <end position="36"/>
    </location>
</feature>
<dbReference type="Pfam" id="PF09990">
    <property type="entry name" value="DUF2231"/>
    <property type="match status" value="1"/>
</dbReference>
<dbReference type="Proteomes" id="UP000293347">
    <property type="component" value="Unassembled WGS sequence"/>
</dbReference>